<dbReference type="NCBIfam" id="TIGR01494">
    <property type="entry name" value="ATPase_P-type"/>
    <property type="match status" value="2"/>
</dbReference>
<dbReference type="Gene3D" id="3.40.1110.10">
    <property type="entry name" value="Calcium-transporting ATPase, cytoplasmic domain N"/>
    <property type="match status" value="1"/>
</dbReference>
<feature type="transmembrane region" description="Helical" evidence="10">
    <location>
        <begin position="106"/>
        <end position="125"/>
    </location>
</feature>
<dbReference type="RefSeq" id="WP_013504689.1">
    <property type="nucleotide sequence ID" value="NC_014836.1"/>
</dbReference>
<dbReference type="Gene3D" id="3.30.70.100">
    <property type="match status" value="1"/>
</dbReference>
<comment type="similarity">
    <text evidence="2 10">Belongs to the cation transport ATPase (P-type) (TC 3.A.3) family. Type IB subfamily.</text>
</comment>
<keyword evidence="3 10" id="KW-0812">Transmembrane</keyword>
<dbReference type="PANTHER" id="PTHR43520:SF8">
    <property type="entry name" value="P-TYPE CU(+) TRANSPORTER"/>
    <property type="match status" value="1"/>
</dbReference>
<evidence type="ECO:0000256" key="9">
    <source>
        <dbReference type="ARBA" id="ARBA00023136"/>
    </source>
</evidence>
<keyword evidence="6 10" id="KW-0067">ATP-binding</keyword>
<dbReference type="AlphaFoldDB" id="E6W4S2"/>
<feature type="domain" description="HMA" evidence="11">
    <location>
        <begin position="10"/>
        <end position="76"/>
    </location>
</feature>
<dbReference type="SUPFAM" id="SSF81653">
    <property type="entry name" value="Calcium ATPase, transduction domain A"/>
    <property type="match status" value="1"/>
</dbReference>
<dbReference type="FunFam" id="2.70.150.10:FF:000002">
    <property type="entry name" value="Copper-transporting ATPase 1, putative"/>
    <property type="match status" value="1"/>
</dbReference>
<feature type="transmembrane region" description="Helical" evidence="10">
    <location>
        <begin position="391"/>
        <end position="413"/>
    </location>
</feature>
<evidence type="ECO:0000313" key="13">
    <source>
        <dbReference type="Proteomes" id="UP000002572"/>
    </source>
</evidence>
<keyword evidence="10" id="KW-1003">Cell membrane</keyword>
<dbReference type="GO" id="GO:0005886">
    <property type="term" value="C:plasma membrane"/>
    <property type="evidence" value="ECO:0007669"/>
    <property type="project" value="UniProtKB-SubCell"/>
</dbReference>
<name>E6W4S2_DESIS</name>
<feature type="transmembrane region" description="Helical" evidence="10">
    <location>
        <begin position="131"/>
        <end position="148"/>
    </location>
</feature>
<keyword evidence="4 10" id="KW-0479">Metal-binding</keyword>
<keyword evidence="5 10" id="KW-0547">Nucleotide-binding</keyword>
<dbReference type="CDD" id="cd00371">
    <property type="entry name" value="HMA"/>
    <property type="match status" value="1"/>
</dbReference>
<feature type="transmembrane region" description="Helical" evidence="10">
    <location>
        <begin position="169"/>
        <end position="187"/>
    </location>
</feature>
<dbReference type="InterPro" id="IPR044492">
    <property type="entry name" value="P_typ_ATPase_HD_dom"/>
</dbReference>
<dbReference type="OrthoDB" id="9814270at2"/>
<dbReference type="SFLD" id="SFLDF00027">
    <property type="entry name" value="p-type_atpase"/>
    <property type="match status" value="1"/>
</dbReference>
<keyword evidence="9 10" id="KW-0472">Membrane</keyword>
<dbReference type="HOGENOM" id="CLU_001771_11_2_0"/>
<reference evidence="12 13" key="1">
    <citation type="submission" date="2010-12" db="EMBL/GenBank/DDBJ databases">
        <title>Complete sequence of Desulfurispirillum indicum S5.</title>
        <authorList>
            <consortium name="US DOE Joint Genome Institute"/>
            <person name="Lucas S."/>
            <person name="Copeland A."/>
            <person name="Lapidus A."/>
            <person name="Cheng J.-F."/>
            <person name="Goodwin L."/>
            <person name="Pitluck S."/>
            <person name="Chertkov O."/>
            <person name="Held B."/>
            <person name="Detter J.C."/>
            <person name="Han C."/>
            <person name="Tapia R."/>
            <person name="Land M."/>
            <person name="Hauser L."/>
            <person name="Kyrpides N."/>
            <person name="Ivanova N."/>
            <person name="Mikhailova N."/>
            <person name="Haggblom M."/>
            <person name="Rauschenbach I."/>
            <person name="Bini E."/>
            <person name="Woyke T."/>
        </authorList>
    </citation>
    <scope>NUCLEOTIDE SEQUENCE [LARGE SCALE GENOMIC DNA]</scope>
    <source>
        <strain evidence="13">ATCC BAA-1389 / DSM 22839 / S5</strain>
    </source>
</reference>
<dbReference type="Pfam" id="PF00702">
    <property type="entry name" value="Hydrolase"/>
    <property type="match status" value="1"/>
</dbReference>
<evidence type="ECO:0000313" key="12">
    <source>
        <dbReference type="EMBL" id="ADU64800.1"/>
    </source>
</evidence>
<dbReference type="GO" id="GO:0012505">
    <property type="term" value="C:endomembrane system"/>
    <property type="evidence" value="ECO:0007669"/>
    <property type="project" value="UniProtKB-SubCell"/>
</dbReference>
<dbReference type="InterPro" id="IPR023298">
    <property type="entry name" value="ATPase_P-typ_TM_dom_sf"/>
</dbReference>
<dbReference type="InterPro" id="IPR036412">
    <property type="entry name" value="HAD-like_sf"/>
</dbReference>
<dbReference type="PROSITE" id="PS01229">
    <property type="entry name" value="COF_2"/>
    <property type="match status" value="1"/>
</dbReference>
<dbReference type="NCBIfam" id="TIGR01525">
    <property type="entry name" value="ATPase-IB_hvy"/>
    <property type="match status" value="1"/>
</dbReference>
<dbReference type="InterPro" id="IPR006121">
    <property type="entry name" value="HMA_dom"/>
</dbReference>
<dbReference type="GO" id="GO:0005524">
    <property type="term" value="F:ATP binding"/>
    <property type="evidence" value="ECO:0007669"/>
    <property type="project" value="UniProtKB-UniRule"/>
</dbReference>
<dbReference type="InterPro" id="IPR001757">
    <property type="entry name" value="P_typ_ATPase"/>
</dbReference>
<dbReference type="KEGG" id="din:Selin_0041"/>
<dbReference type="InParanoid" id="E6W4S2"/>
<dbReference type="PANTHER" id="PTHR43520">
    <property type="entry name" value="ATP7, ISOFORM B"/>
    <property type="match status" value="1"/>
</dbReference>
<evidence type="ECO:0000259" key="11">
    <source>
        <dbReference type="PROSITE" id="PS50846"/>
    </source>
</evidence>
<dbReference type="InterPro" id="IPR023214">
    <property type="entry name" value="HAD_sf"/>
</dbReference>
<dbReference type="SUPFAM" id="SSF81665">
    <property type="entry name" value="Calcium ATPase, transmembrane domain M"/>
    <property type="match status" value="1"/>
</dbReference>
<dbReference type="PRINTS" id="PR00119">
    <property type="entry name" value="CATATPASE"/>
</dbReference>
<keyword evidence="8 10" id="KW-1133">Transmembrane helix</keyword>
<dbReference type="InterPro" id="IPR023299">
    <property type="entry name" value="ATPase_P-typ_cyto_dom_N"/>
</dbReference>
<dbReference type="GO" id="GO:0005507">
    <property type="term" value="F:copper ion binding"/>
    <property type="evidence" value="ECO:0007669"/>
    <property type="project" value="TreeGrafter"/>
</dbReference>
<evidence type="ECO:0000256" key="3">
    <source>
        <dbReference type="ARBA" id="ARBA00022692"/>
    </source>
</evidence>
<feature type="transmembrane region" description="Helical" evidence="10">
    <location>
        <begin position="348"/>
        <end position="366"/>
    </location>
</feature>
<sequence>MERAEQHPTKTVEFVVPGMGSGHCAGIIRHTLGRHSGIQDIQTHIATHKVRITFEQTTISVDSLRQAIENAGYDVVGQSSEEHDREALSEDEDGESRHLAMTYCNMWIALVPATLIMALMVPHMFWQPVPGYLAIISLLAFPVVFLHGGAQTHRSAWRSLKNRTANMDVLISLGSLPPYFLGLLGFFTPMTSFTEMAATIMAFHLIGRYLEARAKGRASMAIRRLLTMGAKHAWVERPEGEVQIPVAQLVPGDIIIVRPGEKVASDGEIIDGQSHVDESLATGESLPVYKATGDPVIGATINKEGRLRVRVTRIGKESFLSQVIQLVEQAQSSRIPVQEFADRMTGRFVPLVVLISLASLTTWLLAGEALRPILYWGAEFLPWVNPEASTVVVALLAAIAVLVIACPCALGLATPTALMVGAGVGAENGILIRSGEAIQTFREVKTVLLDKTGTITEGKPHITKIHSLENTDEATILLLAASVEHASEHPLVKAIVEAARERDMNPLEVTDFQSVTGAGVKGTVEGKAILVGNQRIFAHQEIQIGEAATRVQADLETDGSTVMGLAVDGKVVGLIALRDTIKERSAMAIRAMKQNGLRVVMVTGDNKAAARAIAREVGIDEVQAGVLPEGKVDAVRMWQQRTGTRVAMVGDGINDAPALKQADVGIALGAGADVAIEAADVTLIRNDLTGVVEAMHLSKATFRKVVENLIWASSYNAAAIPIAAAGLLHPMIGVIAMVASSLSVIGNSLLLRRTARNFPRWQS</sequence>
<dbReference type="Pfam" id="PF00403">
    <property type="entry name" value="HMA"/>
    <property type="match status" value="1"/>
</dbReference>
<protein>
    <submittedName>
        <fullName evidence="12">Heavy metal translocating P-type ATPase</fullName>
    </submittedName>
</protein>
<dbReference type="InterPro" id="IPR018303">
    <property type="entry name" value="ATPase_P-typ_P_site"/>
</dbReference>
<evidence type="ECO:0000256" key="6">
    <source>
        <dbReference type="ARBA" id="ARBA00022840"/>
    </source>
</evidence>
<dbReference type="SUPFAM" id="SSF55008">
    <property type="entry name" value="HMA, heavy metal-associated domain"/>
    <property type="match status" value="1"/>
</dbReference>
<dbReference type="SUPFAM" id="SSF56784">
    <property type="entry name" value="HAD-like"/>
    <property type="match status" value="1"/>
</dbReference>
<dbReference type="PROSITE" id="PS00154">
    <property type="entry name" value="ATPASE_E1_E2"/>
    <property type="match status" value="1"/>
</dbReference>
<feature type="transmembrane region" description="Helical" evidence="10">
    <location>
        <begin position="731"/>
        <end position="751"/>
    </location>
</feature>
<feature type="transmembrane region" description="Helical" evidence="10">
    <location>
        <begin position="193"/>
        <end position="210"/>
    </location>
</feature>
<dbReference type="GO" id="GO:0043682">
    <property type="term" value="F:P-type divalent copper transporter activity"/>
    <property type="evidence" value="ECO:0007669"/>
    <property type="project" value="TreeGrafter"/>
</dbReference>
<dbReference type="CDD" id="cd02094">
    <property type="entry name" value="P-type_ATPase_Cu-like"/>
    <property type="match status" value="1"/>
</dbReference>
<dbReference type="Proteomes" id="UP000002572">
    <property type="component" value="Chromosome"/>
</dbReference>
<dbReference type="PRINTS" id="PR00943">
    <property type="entry name" value="CUATPASE"/>
</dbReference>
<accession>E6W4S2</accession>
<dbReference type="InterPro" id="IPR008250">
    <property type="entry name" value="ATPase_P-typ_transduc_dom_A_sf"/>
</dbReference>
<gene>
    <name evidence="12" type="ordered locus">Selin_0041</name>
</gene>
<evidence type="ECO:0000256" key="1">
    <source>
        <dbReference type="ARBA" id="ARBA00004127"/>
    </source>
</evidence>
<dbReference type="InterPro" id="IPR027256">
    <property type="entry name" value="P-typ_ATPase_IB"/>
</dbReference>
<feature type="transmembrane region" description="Helical" evidence="10">
    <location>
        <begin position="705"/>
        <end position="725"/>
    </location>
</feature>
<proteinExistence type="inferred from homology"/>
<dbReference type="InterPro" id="IPR059000">
    <property type="entry name" value="ATPase_P-type_domA"/>
</dbReference>
<dbReference type="EMBL" id="CP002432">
    <property type="protein sequence ID" value="ADU64800.1"/>
    <property type="molecule type" value="Genomic_DNA"/>
</dbReference>
<evidence type="ECO:0000256" key="2">
    <source>
        <dbReference type="ARBA" id="ARBA00006024"/>
    </source>
</evidence>
<dbReference type="Gene3D" id="2.70.150.10">
    <property type="entry name" value="Calcium-transporting ATPase, cytoplasmic transduction domain A"/>
    <property type="match status" value="1"/>
</dbReference>
<keyword evidence="7" id="KW-1278">Translocase</keyword>
<dbReference type="Gene3D" id="3.40.50.1000">
    <property type="entry name" value="HAD superfamily/HAD-like"/>
    <property type="match status" value="1"/>
</dbReference>
<evidence type="ECO:0000256" key="5">
    <source>
        <dbReference type="ARBA" id="ARBA00022741"/>
    </source>
</evidence>
<comment type="subcellular location">
    <subcellularLocation>
        <location evidence="10">Cell membrane</location>
    </subcellularLocation>
    <subcellularLocation>
        <location evidence="1">Endomembrane system</location>
        <topology evidence="1">Multi-pass membrane protein</topology>
    </subcellularLocation>
</comment>
<organism evidence="12 13">
    <name type="scientific">Desulfurispirillum indicum (strain ATCC BAA-1389 / DSM 22839 / S5)</name>
    <dbReference type="NCBI Taxonomy" id="653733"/>
    <lineage>
        <taxon>Bacteria</taxon>
        <taxon>Pseudomonadati</taxon>
        <taxon>Chrysiogenota</taxon>
        <taxon>Chrysiogenia</taxon>
        <taxon>Chrysiogenales</taxon>
        <taxon>Chrysiogenaceae</taxon>
        <taxon>Desulfurispirillum</taxon>
    </lineage>
</organism>
<dbReference type="GO" id="GO:0055070">
    <property type="term" value="P:copper ion homeostasis"/>
    <property type="evidence" value="ECO:0007669"/>
    <property type="project" value="TreeGrafter"/>
</dbReference>
<evidence type="ECO:0000256" key="10">
    <source>
        <dbReference type="RuleBase" id="RU362081"/>
    </source>
</evidence>
<evidence type="ECO:0000256" key="7">
    <source>
        <dbReference type="ARBA" id="ARBA00022967"/>
    </source>
</evidence>
<dbReference type="Pfam" id="PF00122">
    <property type="entry name" value="E1-E2_ATPase"/>
    <property type="match status" value="1"/>
</dbReference>
<dbReference type="InterPro" id="IPR036163">
    <property type="entry name" value="HMA_dom_sf"/>
</dbReference>
<dbReference type="SFLD" id="SFLDG00002">
    <property type="entry name" value="C1.7:_P-type_atpase_like"/>
    <property type="match status" value="1"/>
</dbReference>
<dbReference type="GO" id="GO:0016887">
    <property type="term" value="F:ATP hydrolysis activity"/>
    <property type="evidence" value="ECO:0007669"/>
    <property type="project" value="InterPro"/>
</dbReference>
<dbReference type="eggNOG" id="COG2217">
    <property type="taxonomic scope" value="Bacteria"/>
</dbReference>
<keyword evidence="13" id="KW-1185">Reference proteome</keyword>
<dbReference type="PROSITE" id="PS50846">
    <property type="entry name" value="HMA_2"/>
    <property type="match status" value="1"/>
</dbReference>
<dbReference type="STRING" id="653733.Selin_0041"/>
<evidence type="ECO:0000256" key="8">
    <source>
        <dbReference type="ARBA" id="ARBA00022989"/>
    </source>
</evidence>
<evidence type="ECO:0000256" key="4">
    <source>
        <dbReference type="ARBA" id="ARBA00022723"/>
    </source>
</evidence>
<dbReference type="SFLD" id="SFLDS00003">
    <property type="entry name" value="Haloacid_Dehalogenase"/>
    <property type="match status" value="1"/>
</dbReference>